<evidence type="ECO:0000313" key="4">
    <source>
        <dbReference type="Proteomes" id="UP000016491"/>
    </source>
</evidence>
<dbReference type="Pfam" id="PF01464">
    <property type="entry name" value="SLT"/>
    <property type="match status" value="1"/>
</dbReference>
<dbReference type="CDD" id="cd00254">
    <property type="entry name" value="LT-like"/>
    <property type="match status" value="1"/>
</dbReference>
<gene>
    <name evidence="3" type="ORF">CLOSYM_04303</name>
</gene>
<dbReference type="InterPro" id="IPR008258">
    <property type="entry name" value="Transglycosylase_SLT_dom_1"/>
</dbReference>
<dbReference type="InterPro" id="IPR000189">
    <property type="entry name" value="Transglyc_AS"/>
</dbReference>
<proteinExistence type="inferred from homology"/>
<dbReference type="Gene3D" id="1.10.530.10">
    <property type="match status" value="1"/>
</dbReference>
<organism evidence="3 4">
    <name type="scientific">[Clostridium] symbiosum ATCC 14940</name>
    <dbReference type="NCBI Taxonomy" id="411472"/>
    <lineage>
        <taxon>Bacteria</taxon>
        <taxon>Bacillati</taxon>
        <taxon>Bacillota</taxon>
        <taxon>Clostridia</taxon>
        <taxon>Lachnospirales</taxon>
        <taxon>Lachnospiraceae</taxon>
        <taxon>Otoolea</taxon>
    </lineage>
</organism>
<protein>
    <submittedName>
        <fullName evidence="3">Transglycosylase SLT domain protein</fullName>
    </submittedName>
</protein>
<name>A0ABC9TSM4_CLOSY</name>
<feature type="domain" description="Transglycosylase SLT" evidence="2">
    <location>
        <begin position="57"/>
        <end position="165"/>
    </location>
</feature>
<dbReference type="PROSITE" id="PS00922">
    <property type="entry name" value="TRANSGLYCOSYLASE"/>
    <property type="match status" value="1"/>
</dbReference>
<evidence type="ECO:0000313" key="3">
    <source>
        <dbReference type="EMBL" id="ERI74183.1"/>
    </source>
</evidence>
<reference evidence="3 4" key="1">
    <citation type="submission" date="2013-07" db="EMBL/GenBank/DDBJ databases">
        <authorList>
            <person name="Weinstock G."/>
            <person name="Sodergren E."/>
            <person name="Wylie T."/>
            <person name="Fulton L."/>
            <person name="Fulton R."/>
            <person name="Fronick C."/>
            <person name="O'Laughlin M."/>
            <person name="Godfrey J."/>
            <person name="Miner T."/>
            <person name="Herter B."/>
            <person name="Appelbaum E."/>
            <person name="Cordes M."/>
            <person name="Lek S."/>
            <person name="Wollam A."/>
            <person name="Pepin K.H."/>
            <person name="Palsikar V.B."/>
            <person name="Mitreva M."/>
            <person name="Wilson R.K."/>
        </authorList>
    </citation>
    <scope>NUCLEOTIDE SEQUENCE [LARGE SCALE GENOMIC DNA]</scope>
    <source>
        <strain evidence="3 4">ATCC 14940</strain>
    </source>
</reference>
<evidence type="ECO:0000256" key="1">
    <source>
        <dbReference type="ARBA" id="ARBA00007734"/>
    </source>
</evidence>
<dbReference type="AlphaFoldDB" id="A0ABC9TSM4"/>
<dbReference type="EMBL" id="AWSU01000342">
    <property type="protein sequence ID" value="ERI74183.1"/>
    <property type="molecule type" value="Genomic_DNA"/>
</dbReference>
<sequence>MQKSEEENMRSMQITSLGNTNLKEMNIRQRQSISPEGTEFAQTISSRLSAPSGMERIFQEASSAYGIPAIVIKAVAKAESDFNPRALSHCGAQGVMQLMPATARGLGVTDPWDLRQNIMGGTRYLRSMLDKYDGNLKLALAAYNAGSNNVDKYGGIPPFKETQNYVAKIMGMLRESSVTEYPSLSPGMCGQTSDQAVRNALSSGSYSQLLTQVLGFDGFTEDDYILLLEMMRLSMSSSLNSVFAGTPNLGQSPSFGSVGFPNLLWEAT</sequence>
<dbReference type="InterPro" id="IPR023346">
    <property type="entry name" value="Lysozyme-like_dom_sf"/>
</dbReference>
<comment type="similarity">
    <text evidence="1">Belongs to the transglycosylase Slt family.</text>
</comment>
<dbReference type="Proteomes" id="UP000016491">
    <property type="component" value="Unassembled WGS sequence"/>
</dbReference>
<dbReference type="SUPFAM" id="SSF53955">
    <property type="entry name" value="Lysozyme-like"/>
    <property type="match status" value="1"/>
</dbReference>
<comment type="caution">
    <text evidence="3">The sequence shown here is derived from an EMBL/GenBank/DDBJ whole genome shotgun (WGS) entry which is preliminary data.</text>
</comment>
<dbReference type="PANTHER" id="PTHR37423">
    <property type="entry name" value="SOLUBLE LYTIC MUREIN TRANSGLYCOSYLASE-RELATED"/>
    <property type="match status" value="1"/>
</dbReference>
<dbReference type="PANTHER" id="PTHR37423:SF2">
    <property type="entry name" value="MEMBRANE-BOUND LYTIC MUREIN TRANSGLYCOSYLASE C"/>
    <property type="match status" value="1"/>
</dbReference>
<accession>A0ABC9TSM4</accession>
<dbReference type="GO" id="GO:0008933">
    <property type="term" value="F:peptidoglycan lytic transglycosylase activity"/>
    <property type="evidence" value="ECO:0007669"/>
    <property type="project" value="UniProtKB-ARBA"/>
</dbReference>
<evidence type="ECO:0000259" key="2">
    <source>
        <dbReference type="Pfam" id="PF01464"/>
    </source>
</evidence>